<dbReference type="AlphaFoldDB" id="A0A379ZF68"/>
<protein>
    <submittedName>
        <fullName evidence="1">Uncharacterized protein</fullName>
    </submittedName>
</protein>
<gene>
    <name evidence="1" type="ORF">NCTC10738_01495</name>
</gene>
<dbReference type="Proteomes" id="UP000254069">
    <property type="component" value="Unassembled WGS sequence"/>
</dbReference>
<evidence type="ECO:0000313" key="2">
    <source>
        <dbReference type="Proteomes" id="UP000254069"/>
    </source>
</evidence>
<sequence>MKPGYILLFLLLVVLASTQTQGLLRALIELSAFAGFCYLFSTLPENIAKRRAADKQPENHSKK</sequence>
<dbReference type="EMBL" id="UGYO01000001">
    <property type="protein sequence ID" value="SUI59949.1"/>
    <property type="molecule type" value="Genomic_DNA"/>
</dbReference>
<proteinExistence type="predicted"/>
<accession>A0A379ZF68</accession>
<evidence type="ECO:0000313" key="1">
    <source>
        <dbReference type="EMBL" id="SUI59949.1"/>
    </source>
</evidence>
<organism evidence="1 2">
    <name type="scientific">Shewanella algae</name>
    <dbReference type="NCBI Taxonomy" id="38313"/>
    <lineage>
        <taxon>Bacteria</taxon>
        <taxon>Pseudomonadati</taxon>
        <taxon>Pseudomonadota</taxon>
        <taxon>Gammaproteobacteria</taxon>
        <taxon>Alteromonadales</taxon>
        <taxon>Shewanellaceae</taxon>
        <taxon>Shewanella</taxon>
    </lineage>
</organism>
<reference evidence="1 2" key="1">
    <citation type="submission" date="2018-06" db="EMBL/GenBank/DDBJ databases">
        <authorList>
            <consortium name="Pathogen Informatics"/>
            <person name="Doyle S."/>
        </authorList>
    </citation>
    <scope>NUCLEOTIDE SEQUENCE [LARGE SCALE GENOMIC DNA]</scope>
    <source>
        <strain evidence="1 2">NCTC10738</strain>
    </source>
</reference>
<keyword evidence="2" id="KW-1185">Reference proteome</keyword>
<name>A0A379ZF68_9GAMM</name>